<name>A0A2P6VKD4_9CHLO</name>
<keyword evidence="3" id="KW-1185">Reference proteome</keyword>
<evidence type="ECO:0000256" key="1">
    <source>
        <dbReference type="SAM" id="SignalP"/>
    </source>
</evidence>
<feature type="chain" id="PRO_5015115038" evidence="1">
    <location>
        <begin position="27"/>
        <end position="115"/>
    </location>
</feature>
<gene>
    <name evidence="2" type="ORF">C2E20_2424</name>
</gene>
<sequence length="115" mass="11756">MLARAFATPLVARLPLMAAGVHSTAASQAPSASAAAAAAGPIQQALGLSGQEVASLLEAQPDLAATRPSVLHERMEFLGCLGLSPSRLRSLILQKPSLLGDLSMRELRSIAGLSS</sequence>
<dbReference type="EMBL" id="LHPF02000004">
    <property type="protein sequence ID" value="PSC74562.1"/>
    <property type="molecule type" value="Genomic_DNA"/>
</dbReference>
<accession>A0A2P6VKD4</accession>
<proteinExistence type="predicted"/>
<dbReference type="AlphaFoldDB" id="A0A2P6VKD4"/>
<reference evidence="2 3" key="1">
    <citation type="journal article" date="2018" name="Plant J.">
        <title>Genome sequences of Chlorella sorokiniana UTEX 1602 and Micractinium conductrix SAG 241.80: implications to maltose excretion by a green alga.</title>
        <authorList>
            <person name="Arriola M.B."/>
            <person name="Velmurugan N."/>
            <person name="Zhang Y."/>
            <person name="Plunkett M.H."/>
            <person name="Hondzo H."/>
            <person name="Barney B.M."/>
        </authorList>
    </citation>
    <scope>NUCLEOTIDE SEQUENCE [LARGE SCALE GENOMIC DNA]</scope>
    <source>
        <strain evidence="2 3">SAG 241.80</strain>
    </source>
</reference>
<organism evidence="2 3">
    <name type="scientific">Micractinium conductrix</name>
    <dbReference type="NCBI Taxonomy" id="554055"/>
    <lineage>
        <taxon>Eukaryota</taxon>
        <taxon>Viridiplantae</taxon>
        <taxon>Chlorophyta</taxon>
        <taxon>core chlorophytes</taxon>
        <taxon>Trebouxiophyceae</taxon>
        <taxon>Chlorellales</taxon>
        <taxon>Chlorellaceae</taxon>
        <taxon>Chlorella clade</taxon>
        <taxon>Micractinium</taxon>
    </lineage>
</organism>
<protein>
    <submittedName>
        <fullName evidence="2">Ligand-gated channel</fullName>
    </submittedName>
</protein>
<dbReference type="Proteomes" id="UP000239649">
    <property type="component" value="Unassembled WGS sequence"/>
</dbReference>
<evidence type="ECO:0000313" key="2">
    <source>
        <dbReference type="EMBL" id="PSC74562.1"/>
    </source>
</evidence>
<dbReference type="OrthoDB" id="517293at2759"/>
<keyword evidence="1" id="KW-0732">Signal</keyword>
<comment type="caution">
    <text evidence="2">The sequence shown here is derived from an EMBL/GenBank/DDBJ whole genome shotgun (WGS) entry which is preliminary data.</text>
</comment>
<feature type="signal peptide" evidence="1">
    <location>
        <begin position="1"/>
        <end position="26"/>
    </location>
</feature>
<evidence type="ECO:0000313" key="3">
    <source>
        <dbReference type="Proteomes" id="UP000239649"/>
    </source>
</evidence>
<dbReference type="Gene3D" id="1.25.70.10">
    <property type="entry name" value="Transcription termination factor 3, mitochondrial"/>
    <property type="match status" value="1"/>
</dbReference>
<dbReference type="InterPro" id="IPR038538">
    <property type="entry name" value="MTERF_sf"/>
</dbReference>